<proteinExistence type="predicted"/>
<dbReference type="WBParaSite" id="ACAC_0001187101-mRNA-1">
    <property type="protein sequence ID" value="ACAC_0001187101-mRNA-1"/>
    <property type="gene ID" value="ACAC_0001187101"/>
</dbReference>
<accession>A0A0K0DK61</accession>
<sequence length="85" mass="9835">LLNHFQSCSAISNYCIQKIDKKKNQIRRECSSFSDEHNMEEKCPVGVGLRRRCCCCCCCCRCRCCCWSMVDVSAISLDSVKYLQY</sequence>
<reference evidence="1" key="1">
    <citation type="submission" date="2012-09" db="EMBL/GenBank/DDBJ databases">
        <authorList>
            <person name="Martin A.A."/>
        </authorList>
    </citation>
    <scope>NUCLEOTIDE SEQUENCE</scope>
</reference>
<evidence type="ECO:0000313" key="2">
    <source>
        <dbReference type="WBParaSite" id="ACAC_0001187101-mRNA-1"/>
    </source>
</evidence>
<organism evidence="1 2">
    <name type="scientific">Angiostrongylus cantonensis</name>
    <name type="common">Rat lungworm</name>
    <dbReference type="NCBI Taxonomy" id="6313"/>
    <lineage>
        <taxon>Eukaryota</taxon>
        <taxon>Metazoa</taxon>
        <taxon>Ecdysozoa</taxon>
        <taxon>Nematoda</taxon>
        <taxon>Chromadorea</taxon>
        <taxon>Rhabditida</taxon>
        <taxon>Rhabditina</taxon>
        <taxon>Rhabditomorpha</taxon>
        <taxon>Strongyloidea</taxon>
        <taxon>Metastrongylidae</taxon>
        <taxon>Angiostrongylus</taxon>
    </lineage>
</organism>
<keyword evidence="1" id="KW-1185">Reference proteome</keyword>
<dbReference type="AlphaFoldDB" id="A0A0K0DK61"/>
<name>A0A0K0DK61_ANGCA</name>
<protein>
    <submittedName>
        <fullName evidence="2">CYSTM domain-containing protein</fullName>
    </submittedName>
</protein>
<evidence type="ECO:0000313" key="1">
    <source>
        <dbReference type="Proteomes" id="UP000035642"/>
    </source>
</evidence>
<reference evidence="2" key="2">
    <citation type="submission" date="2017-02" db="UniProtKB">
        <authorList>
            <consortium name="WormBaseParasite"/>
        </authorList>
    </citation>
    <scope>IDENTIFICATION</scope>
</reference>
<dbReference type="Proteomes" id="UP000035642">
    <property type="component" value="Unassembled WGS sequence"/>
</dbReference>